<dbReference type="KEGG" id="crq:GCK72_009080"/>
<name>A0A6A5GZ82_CAERE</name>
<dbReference type="EMBL" id="WUAV01000003">
    <property type="protein sequence ID" value="KAF1760830.1"/>
    <property type="molecule type" value="Genomic_DNA"/>
</dbReference>
<dbReference type="AlphaFoldDB" id="A0A6A5GZ82"/>
<organism evidence="1 2">
    <name type="scientific">Caenorhabditis remanei</name>
    <name type="common">Caenorhabditis vulgaris</name>
    <dbReference type="NCBI Taxonomy" id="31234"/>
    <lineage>
        <taxon>Eukaryota</taxon>
        <taxon>Metazoa</taxon>
        <taxon>Ecdysozoa</taxon>
        <taxon>Nematoda</taxon>
        <taxon>Chromadorea</taxon>
        <taxon>Rhabditida</taxon>
        <taxon>Rhabditina</taxon>
        <taxon>Rhabditomorpha</taxon>
        <taxon>Rhabditoidea</taxon>
        <taxon>Rhabditidae</taxon>
        <taxon>Peloderinae</taxon>
        <taxon>Caenorhabditis</taxon>
    </lineage>
</organism>
<dbReference type="Proteomes" id="UP000483820">
    <property type="component" value="Chromosome III"/>
</dbReference>
<sequence length="128" mass="14298">MNRRSVLVSDGSTDDVECLIECEEPLGEHVGRVGGEEHSYLFFSTTLPIVPSSASTRISMTNESGLGHKSAEHFSIELFVHFVKSICIFGSRPICSSSGYFQKKTTPRRRTAQYRSQLAMLLIVWNIV</sequence>
<gene>
    <name evidence="1" type="ORF">GCK72_009080</name>
</gene>
<accession>A0A6A5GZ82</accession>
<dbReference type="RefSeq" id="XP_053586780.1">
    <property type="nucleotide sequence ID" value="XM_053727203.1"/>
</dbReference>
<evidence type="ECO:0000313" key="2">
    <source>
        <dbReference type="Proteomes" id="UP000483820"/>
    </source>
</evidence>
<dbReference type="CTD" id="78774835"/>
<dbReference type="GeneID" id="78774835"/>
<reference evidence="1 2" key="1">
    <citation type="submission" date="2019-12" db="EMBL/GenBank/DDBJ databases">
        <title>Chromosome-level assembly of the Caenorhabditis remanei genome.</title>
        <authorList>
            <person name="Teterina A.A."/>
            <person name="Willis J.H."/>
            <person name="Phillips P.C."/>
        </authorList>
    </citation>
    <scope>NUCLEOTIDE SEQUENCE [LARGE SCALE GENOMIC DNA]</scope>
    <source>
        <strain evidence="1 2">PX506</strain>
        <tissue evidence="1">Whole organism</tissue>
    </source>
</reference>
<comment type="caution">
    <text evidence="1">The sequence shown here is derived from an EMBL/GenBank/DDBJ whole genome shotgun (WGS) entry which is preliminary data.</text>
</comment>
<proteinExistence type="predicted"/>
<protein>
    <submittedName>
        <fullName evidence="1">Uncharacterized protein</fullName>
    </submittedName>
</protein>
<evidence type="ECO:0000313" key="1">
    <source>
        <dbReference type="EMBL" id="KAF1760830.1"/>
    </source>
</evidence>